<feature type="active site" evidence="8">
    <location>
        <position position="138"/>
    </location>
</feature>
<keyword evidence="4 10" id="KW-0812">Transmembrane</keyword>
<feature type="transmembrane region" description="Helical" evidence="10">
    <location>
        <begin position="560"/>
        <end position="579"/>
    </location>
</feature>
<proteinExistence type="predicted"/>
<dbReference type="GO" id="GO:0030244">
    <property type="term" value="P:cellulose biosynthetic process"/>
    <property type="evidence" value="ECO:0007669"/>
    <property type="project" value="InterPro"/>
</dbReference>
<dbReference type="OrthoDB" id="72851at2759"/>
<evidence type="ECO:0000256" key="7">
    <source>
        <dbReference type="ARBA" id="ARBA00023316"/>
    </source>
</evidence>
<keyword evidence="2" id="KW-0328">Glycosyltransferase</keyword>
<evidence type="ECO:0000256" key="8">
    <source>
        <dbReference type="PIRSR" id="PIRSR605150-1"/>
    </source>
</evidence>
<comment type="caution">
    <text evidence="11">The sequence shown here is derived from an EMBL/GenBank/DDBJ whole genome shotgun (WGS) entry which is preliminary data.</text>
</comment>
<feature type="transmembrane region" description="Helical" evidence="10">
    <location>
        <begin position="51"/>
        <end position="73"/>
    </location>
</feature>
<dbReference type="GO" id="GO:0012505">
    <property type="term" value="C:endomembrane system"/>
    <property type="evidence" value="ECO:0007669"/>
    <property type="project" value="UniProtKB-SubCell"/>
</dbReference>
<feature type="transmembrane region" description="Helical" evidence="10">
    <location>
        <begin position="487"/>
        <end position="510"/>
    </location>
</feature>
<organism evidence="11 12">
    <name type="scientific">Gossypium anomalum</name>
    <dbReference type="NCBI Taxonomy" id="47600"/>
    <lineage>
        <taxon>Eukaryota</taxon>
        <taxon>Viridiplantae</taxon>
        <taxon>Streptophyta</taxon>
        <taxon>Embryophyta</taxon>
        <taxon>Tracheophyta</taxon>
        <taxon>Spermatophyta</taxon>
        <taxon>Magnoliopsida</taxon>
        <taxon>eudicotyledons</taxon>
        <taxon>Gunneridae</taxon>
        <taxon>Pentapetalae</taxon>
        <taxon>rosids</taxon>
        <taxon>malvids</taxon>
        <taxon>Malvales</taxon>
        <taxon>Malvaceae</taxon>
        <taxon>Malvoideae</taxon>
        <taxon>Gossypium</taxon>
    </lineage>
</organism>
<dbReference type="EMBL" id="JAHUZN010000003">
    <property type="protein sequence ID" value="KAG8499731.1"/>
    <property type="molecule type" value="Genomic_DNA"/>
</dbReference>
<keyword evidence="6 10" id="KW-0472">Membrane</keyword>
<dbReference type="Proteomes" id="UP000701853">
    <property type="component" value="Chromosome 3"/>
</dbReference>
<evidence type="ECO:0000256" key="4">
    <source>
        <dbReference type="ARBA" id="ARBA00022692"/>
    </source>
</evidence>
<evidence type="ECO:0000313" key="11">
    <source>
        <dbReference type="EMBL" id="KAG8499731.1"/>
    </source>
</evidence>
<dbReference type="InterPro" id="IPR029044">
    <property type="entry name" value="Nucleotide-diphossugar_trans"/>
</dbReference>
<keyword evidence="5 10" id="KW-1133">Transmembrane helix</keyword>
<evidence type="ECO:0000256" key="1">
    <source>
        <dbReference type="ARBA" id="ARBA00004127"/>
    </source>
</evidence>
<evidence type="ECO:0000256" key="5">
    <source>
        <dbReference type="ARBA" id="ARBA00022989"/>
    </source>
</evidence>
<feature type="binding site" evidence="9">
    <location>
        <position position="138"/>
    </location>
    <ligand>
        <name>UDP-alpha-D-glucose</name>
        <dbReference type="ChEBI" id="CHEBI:58885"/>
    </ligand>
</feature>
<feature type="transmembrane region" description="Helical" evidence="10">
    <location>
        <begin position="613"/>
        <end position="635"/>
    </location>
</feature>
<dbReference type="Pfam" id="PF03552">
    <property type="entry name" value="Cellulose_synt"/>
    <property type="match status" value="3"/>
</dbReference>
<accession>A0A8J6D955</accession>
<dbReference type="InterPro" id="IPR005150">
    <property type="entry name" value="Cellulose_synth"/>
</dbReference>
<feature type="active site" evidence="8">
    <location>
        <position position="415"/>
    </location>
</feature>
<evidence type="ECO:0000256" key="6">
    <source>
        <dbReference type="ARBA" id="ARBA00023136"/>
    </source>
</evidence>
<evidence type="ECO:0000313" key="12">
    <source>
        <dbReference type="Proteomes" id="UP000701853"/>
    </source>
</evidence>
<evidence type="ECO:0000256" key="10">
    <source>
        <dbReference type="SAM" id="Phobius"/>
    </source>
</evidence>
<reference evidence="11 12" key="1">
    <citation type="journal article" date="2021" name="bioRxiv">
        <title>The Gossypium anomalum genome as a resource for cotton improvement and evolutionary analysis of hybrid incompatibility.</title>
        <authorList>
            <person name="Grover C.E."/>
            <person name="Yuan D."/>
            <person name="Arick M.A."/>
            <person name="Miller E.R."/>
            <person name="Hu G."/>
            <person name="Peterson D.G."/>
            <person name="Wendel J.F."/>
            <person name="Udall J.A."/>
        </authorList>
    </citation>
    <scope>NUCLEOTIDE SEQUENCE [LARGE SCALE GENOMIC DNA]</scope>
    <source>
        <strain evidence="11">JFW-Udall</strain>
        <tissue evidence="11">Leaf</tissue>
    </source>
</reference>
<evidence type="ECO:0000256" key="9">
    <source>
        <dbReference type="PIRSR" id="PIRSR605150-2"/>
    </source>
</evidence>
<feature type="transmembrane region" description="Helical" evidence="10">
    <location>
        <begin position="647"/>
        <end position="666"/>
    </location>
</feature>
<keyword evidence="7" id="KW-0961">Cell wall biogenesis/degradation</keyword>
<evidence type="ECO:0000256" key="3">
    <source>
        <dbReference type="ARBA" id="ARBA00022679"/>
    </source>
</evidence>
<sequence>MEAPPPYNLCNPNKKSTIINRSYTLLHSVAITSLIFYRLSSFFHSTPFLPLLLAFTSELILSVLWLLSQAFLWRPFIRQTFPERLVQDKNDDELPAIDVFICTADPEKEPLLEVMNTVLSAMAMDYPAEKLSVYVSDDGGCGLTLYAMKEAWEFGRYWVPFCTRFGIKTRCPKLYFSRYDDEFLGQGYEAEKEKIKLKYKLMEKQVQKAESNGKMLGEFNTKNHPAHVEFRVSNMISNSPYILVLDCDMRCNDPTSAKQAMCFHLDPKINSNLAFVQFPQKFHNLSKMDIYDGQLRSTFLVKWPGMDGLQGPMLSGSDTDFTQLKQYLGPSNELVKSLKSAKYNTDVTSRLLEETRFLASCKYEEGTQWGKQASIFTFKYIHITIIIIYASLICRKCFLSFEKQVGFLYMSLLEDYFTGFNLHCEGWKSIFYNPPSPAFLGTATTKLNDTLLQGSRWNCGALQVTCSRFCPLIYGLKSRMSLLQRMCYVYFSLQPFYFFPIWCLATIPQLCLLHGIPLYPKVSNSWFMVFSYIFIMSQLKHLEEVLSTGDPIRTWWNEQRIWMMKAIISYTIGMLNAVLKLLGLKEANFVPTNKVADDEQITFYQNGLFNFQASTVVLTPLITLVSLNMICFAAGATRTIVDGSFNAMFGQIFLSFYVLTVQYPLIDGMIFRKDKGRVPTSVTLLSLAISASFLCFGSLVIKS</sequence>
<evidence type="ECO:0000256" key="2">
    <source>
        <dbReference type="ARBA" id="ARBA00022676"/>
    </source>
</evidence>
<dbReference type="Gene3D" id="3.90.550.10">
    <property type="entry name" value="Spore Coat Polysaccharide Biosynthesis Protein SpsA, Chain A"/>
    <property type="match status" value="1"/>
</dbReference>
<dbReference type="GO" id="GO:0016020">
    <property type="term" value="C:membrane"/>
    <property type="evidence" value="ECO:0007669"/>
    <property type="project" value="InterPro"/>
</dbReference>
<dbReference type="GO" id="GO:0071555">
    <property type="term" value="P:cell wall organization"/>
    <property type="evidence" value="ECO:0007669"/>
    <property type="project" value="UniProtKB-KW"/>
</dbReference>
<keyword evidence="3" id="KW-0808">Transferase</keyword>
<feature type="transmembrane region" description="Helical" evidence="10">
    <location>
        <begin position="23"/>
        <end position="39"/>
    </location>
</feature>
<keyword evidence="12" id="KW-1185">Reference proteome</keyword>
<dbReference type="PANTHER" id="PTHR13301">
    <property type="entry name" value="X-BOX TRANSCRIPTION FACTOR-RELATED"/>
    <property type="match status" value="1"/>
</dbReference>
<dbReference type="GO" id="GO:0016760">
    <property type="term" value="F:cellulose synthase (UDP-forming) activity"/>
    <property type="evidence" value="ECO:0007669"/>
    <property type="project" value="InterPro"/>
</dbReference>
<feature type="binding site" evidence="9">
    <location>
        <position position="109"/>
    </location>
    <ligand>
        <name>UDP-alpha-D-glucose</name>
        <dbReference type="ChEBI" id="CHEBI:58885"/>
    </ligand>
</feature>
<gene>
    <name evidence="11" type="ORF">CXB51_006310</name>
</gene>
<protein>
    <recommendedName>
        <fullName evidence="13">Cellulose synthase-like protein G2</fullName>
    </recommendedName>
</protein>
<name>A0A8J6D955_9ROSI</name>
<dbReference type="FunFam" id="3.90.550.10:FF:000194">
    <property type="entry name" value="Cellulose synthase-like protein G2 isoform A"/>
    <property type="match status" value="1"/>
</dbReference>
<feature type="transmembrane region" description="Helical" evidence="10">
    <location>
        <begin position="678"/>
        <end position="701"/>
    </location>
</feature>
<dbReference type="AlphaFoldDB" id="A0A8J6D955"/>
<evidence type="ECO:0008006" key="13">
    <source>
        <dbReference type="Google" id="ProtNLM"/>
    </source>
</evidence>
<comment type="subcellular location">
    <subcellularLocation>
        <location evidence="1">Endomembrane system</location>
        <topology evidence="1">Multi-pass membrane protein</topology>
    </subcellularLocation>
</comment>
<dbReference type="SUPFAM" id="SSF53448">
    <property type="entry name" value="Nucleotide-diphospho-sugar transferases"/>
    <property type="match status" value="1"/>
</dbReference>
<feature type="binding site" evidence="9">
    <location>
        <position position="108"/>
    </location>
    <ligand>
        <name>UDP-alpha-D-glucose</name>
        <dbReference type="ChEBI" id="CHEBI:58885"/>
    </ligand>
</feature>